<protein>
    <submittedName>
        <fullName evidence="1">Uncharacterized protein</fullName>
    </submittedName>
</protein>
<organism evidence="2">
    <name type="scientific">Perkinsus marinus (strain ATCC 50983 / TXsc)</name>
    <dbReference type="NCBI Taxonomy" id="423536"/>
    <lineage>
        <taxon>Eukaryota</taxon>
        <taxon>Sar</taxon>
        <taxon>Alveolata</taxon>
        <taxon>Perkinsozoa</taxon>
        <taxon>Perkinsea</taxon>
        <taxon>Perkinsida</taxon>
        <taxon>Perkinsidae</taxon>
        <taxon>Perkinsus</taxon>
    </lineage>
</organism>
<dbReference type="RefSeq" id="XP_002768917.1">
    <property type="nucleotide sequence ID" value="XM_002768871.1"/>
</dbReference>
<sequence>YQSPVQKSLETGRRAAPRIGMLPQIEQRRDVRVLHFSLRPQIHRTHASPAAIFSATPVAAYYERSNIREEGT</sequence>
<evidence type="ECO:0000313" key="2">
    <source>
        <dbReference type="Proteomes" id="UP000007800"/>
    </source>
</evidence>
<evidence type="ECO:0000313" key="1">
    <source>
        <dbReference type="EMBL" id="EER01635.1"/>
    </source>
</evidence>
<dbReference type="Proteomes" id="UP000007800">
    <property type="component" value="Unassembled WGS sequence"/>
</dbReference>
<accession>C5LNQ8</accession>
<dbReference type="InParanoid" id="C5LNQ8"/>
<dbReference type="AlphaFoldDB" id="C5LNQ8"/>
<name>C5LNQ8_PERM5</name>
<gene>
    <name evidence="1" type="ORF">Pmar_PMAR025447</name>
</gene>
<dbReference type="GeneID" id="9040187"/>
<feature type="non-terminal residue" evidence="1">
    <location>
        <position position="1"/>
    </location>
</feature>
<dbReference type="EMBL" id="GG683842">
    <property type="protein sequence ID" value="EER01635.1"/>
    <property type="molecule type" value="Genomic_DNA"/>
</dbReference>
<reference evidence="1 2" key="1">
    <citation type="submission" date="2008-07" db="EMBL/GenBank/DDBJ databases">
        <authorList>
            <person name="El-Sayed N."/>
            <person name="Caler E."/>
            <person name="Inman J."/>
            <person name="Amedeo P."/>
            <person name="Hass B."/>
            <person name="Wortman J."/>
        </authorList>
    </citation>
    <scope>NUCLEOTIDE SEQUENCE [LARGE SCALE GENOMIC DNA]</scope>
    <source>
        <strain evidence="2">ATCC 50983 / TXsc</strain>
    </source>
</reference>
<feature type="non-terminal residue" evidence="1">
    <location>
        <position position="72"/>
    </location>
</feature>
<keyword evidence="2" id="KW-1185">Reference proteome</keyword>
<proteinExistence type="predicted"/>